<evidence type="ECO:0000313" key="4">
    <source>
        <dbReference type="Proteomes" id="UP000628984"/>
    </source>
</evidence>
<dbReference type="RefSeq" id="WP_189633445.1">
    <property type="nucleotide sequence ID" value="NZ_BMYQ01000004.1"/>
</dbReference>
<dbReference type="AlphaFoldDB" id="A0A918IRT8"/>
<reference evidence="3" key="2">
    <citation type="submission" date="2020-09" db="EMBL/GenBank/DDBJ databases">
        <authorList>
            <person name="Sun Q."/>
            <person name="Kim S."/>
        </authorList>
    </citation>
    <scope>NUCLEOTIDE SEQUENCE</scope>
    <source>
        <strain evidence="3">KCTC 23714</strain>
    </source>
</reference>
<dbReference type="EMBL" id="BMYQ01000004">
    <property type="protein sequence ID" value="GGW29226.1"/>
    <property type="molecule type" value="Genomic_DNA"/>
</dbReference>
<keyword evidence="2" id="KW-0812">Transmembrane</keyword>
<evidence type="ECO:0000256" key="1">
    <source>
        <dbReference type="SAM" id="MobiDB-lite"/>
    </source>
</evidence>
<accession>A0A918IRT8</accession>
<evidence type="ECO:0000256" key="2">
    <source>
        <dbReference type="SAM" id="Phobius"/>
    </source>
</evidence>
<name>A0A918IRT8_9RHOB</name>
<feature type="compositionally biased region" description="Low complexity" evidence="1">
    <location>
        <begin position="103"/>
        <end position="114"/>
    </location>
</feature>
<keyword evidence="2" id="KW-1133">Transmembrane helix</keyword>
<reference evidence="3" key="1">
    <citation type="journal article" date="2014" name="Int. J. Syst. Evol. Microbiol.">
        <title>Complete genome sequence of Corynebacterium casei LMG S-19264T (=DSM 44701T), isolated from a smear-ripened cheese.</title>
        <authorList>
            <consortium name="US DOE Joint Genome Institute (JGI-PGF)"/>
            <person name="Walter F."/>
            <person name="Albersmeier A."/>
            <person name="Kalinowski J."/>
            <person name="Ruckert C."/>
        </authorList>
    </citation>
    <scope>NUCLEOTIDE SEQUENCE</scope>
    <source>
        <strain evidence="3">KCTC 23714</strain>
    </source>
</reference>
<comment type="caution">
    <text evidence="3">The sequence shown here is derived from an EMBL/GenBank/DDBJ whole genome shotgun (WGS) entry which is preliminary data.</text>
</comment>
<protein>
    <recommendedName>
        <fullName evidence="5">Dynamin</fullName>
    </recommendedName>
</protein>
<feature type="region of interest" description="Disordered" evidence="1">
    <location>
        <begin position="1"/>
        <end position="24"/>
    </location>
</feature>
<evidence type="ECO:0008006" key="5">
    <source>
        <dbReference type="Google" id="ProtNLM"/>
    </source>
</evidence>
<feature type="compositionally biased region" description="Polar residues" evidence="1">
    <location>
        <begin position="10"/>
        <end position="23"/>
    </location>
</feature>
<keyword evidence="4" id="KW-1185">Reference proteome</keyword>
<keyword evidence="2" id="KW-0472">Membrane</keyword>
<dbReference type="Proteomes" id="UP000628984">
    <property type="component" value="Unassembled WGS sequence"/>
</dbReference>
<organism evidence="3 4">
    <name type="scientific">Gemmobacter lanyuensis</name>
    <dbReference type="NCBI Taxonomy" id="1054497"/>
    <lineage>
        <taxon>Bacteria</taxon>
        <taxon>Pseudomonadati</taxon>
        <taxon>Pseudomonadota</taxon>
        <taxon>Alphaproteobacteria</taxon>
        <taxon>Rhodobacterales</taxon>
        <taxon>Paracoccaceae</taxon>
        <taxon>Gemmobacter</taxon>
    </lineage>
</organism>
<feature type="region of interest" description="Disordered" evidence="1">
    <location>
        <begin position="53"/>
        <end position="114"/>
    </location>
</feature>
<feature type="compositionally biased region" description="Pro residues" evidence="1">
    <location>
        <begin position="80"/>
        <end position="102"/>
    </location>
</feature>
<gene>
    <name evidence="3" type="ORF">GCM10011452_17200</name>
</gene>
<feature type="compositionally biased region" description="Low complexity" evidence="1">
    <location>
        <begin position="70"/>
        <end position="79"/>
    </location>
</feature>
<feature type="transmembrane region" description="Helical" evidence="2">
    <location>
        <begin position="25"/>
        <end position="46"/>
    </location>
</feature>
<proteinExistence type="predicted"/>
<sequence>MADIRRTDVPPSSTNIQAESRSSGGMGVILFILGGVIALLAVLWFAQTPDRDATPAPIVQEEGDVNTTIEAPDPTAPNTEPEPPVPADPVPDSPSPADPVTPQPEATTPPATNN</sequence>
<evidence type="ECO:0000313" key="3">
    <source>
        <dbReference type="EMBL" id="GGW29226.1"/>
    </source>
</evidence>